<dbReference type="EMBL" id="RKRE01000001">
    <property type="protein sequence ID" value="RPF49592.1"/>
    <property type="molecule type" value="Genomic_DNA"/>
</dbReference>
<keyword evidence="3" id="KW-1185">Reference proteome</keyword>
<organism evidence="2 3">
    <name type="scientific">Thermodesulfitimonas autotrophica</name>
    <dbReference type="NCBI Taxonomy" id="1894989"/>
    <lineage>
        <taxon>Bacteria</taxon>
        <taxon>Bacillati</taxon>
        <taxon>Bacillota</taxon>
        <taxon>Clostridia</taxon>
        <taxon>Thermoanaerobacterales</taxon>
        <taxon>Thermoanaerobacteraceae</taxon>
        <taxon>Thermodesulfitimonas</taxon>
    </lineage>
</organism>
<dbReference type="RefSeq" id="WP_123927287.1">
    <property type="nucleotide sequence ID" value="NZ_RKRE01000001.1"/>
</dbReference>
<reference evidence="2 3" key="1">
    <citation type="submission" date="2018-11" db="EMBL/GenBank/DDBJ databases">
        <title>Genomic Encyclopedia of Type Strains, Phase IV (KMG-IV): sequencing the most valuable type-strain genomes for metagenomic binning, comparative biology and taxonomic classification.</title>
        <authorList>
            <person name="Goeker M."/>
        </authorList>
    </citation>
    <scope>NUCLEOTIDE SEQUENCE [LARGE SCALE GENOMIC DNA]</scope>
    <source>
        <strain evidence="2 3">DSM 102936</strain>
    </source>
</reference>
<name>A0A3N5BPQ0_9THEO</name>
<dbReference type="AlphaFoldDB" id="A0A3N5BPQ0"/>
<feature type="coiled-coil region" evidence="1">
    <location>
        <begin position="51"/>
        <end position="78"/>
    </location>
</feature>
<accession>A0A3N5BPQ0</accession>
<dbReference type="Proteomes" id="UP000282654">
    <property type="component" value="Unassembled WGS sequence"/>
</dbReference>
<comment type="caution">
    <text evidence="2">The sequence shown here is derived from an EMBL/GenBank/DDBJ whole genome shotgun (WGS) entry which is preliminary data.</text>
</comment>
<keyword evidence="1" id="KW-0175">Coiled coil</keyword>
<proteinExistence type="predicted"/>
<evidence type="ECO:0000313" key="3">
    <source>
        <dbReference type="Proteomes" id="UP000282654"/>
    </source>
</evidence>
<evidence type="ECO:0000313" key="2">
    <source>
        <dbReference type="EMBL" id="RPF49592.1"/>
    </source>
</evidence>
<protein>
    <submittedName>
        <fullName evidence="2">Uncharacterized protein</fullName>
    </submittedName>
</protein>
<sequence length="308" mass="34742">MDFFNDIFKFVAQGKEFAEVFTPEVVDKLAELDEKDYDLFKVQLDAHLILNQIEMEEIKNLDKLVRAARARLEEKRSKLPLAPVREQLPDAPDELVFVPPGWLLAPDGVYQTDAEGAPKRRVCTSPFYVSRKRLDPDRRKTYITLTLKVKEWRTTMVPASSPVRKVVAAVAEMGALVLDDKAFSRYWGDLLKTNWDALPVVEADCALYDELMAFVADNMDKISEAGPWGKLVDGKDSYLALKPEIVKKFAGSAGVDYEHLLLSLKKNGLLLSDADSRLKTVWFGGRARRMVAVMWDRQASAQRSVCGA</sequence>
<gene>
    <name evidence="2" type="ORF">EDD75_0410</name>
</gene>
<evidence type="ECO:0000256" key="1">
    <source>
        <dbReference type="SAM" id="Coils"/>
    </source>
</evidence>